<evidence type="ECO:0000256" key="9">
    <source>
        <dbReference type="ARBA" id="ARBA00022694"/>
    </source>
</evidence>
<evidence type="ECO:0000256" key="1">
    <source>
        <dbReference type="ARBA" id="ARBA00001946"/>
    </source>
</evidence>
<dbReference type="Gene3D" id="2.40.50.140">
    <property type="entry name" value="Nucleic acid-binding proteins"/>
    <property type="match status" value="1"/>
</dbReference>
<evidence type="ECO:0000256" key="8">
    <source>
        <dbReference type="ARBA" id="ARBA00022552"/>
    </source>
</evidence>
<evidence type="ECO:0000256" key="15">
    <source>
        <dbReference type="ARBA" id="ARBA00022842"/>
    </source>
</evidence>
<keyword evidence="16" id="KW-0694">RNA-binding</keyword>
<dbReference type="GO" id="GO:0006364">
    <property type="term" value="P:rRNA processing"/>
    <property type="evidence" value="ECO:0007669"/>
    <property type="project" value="UniProtKB-KW"/>
</dbReference>
<protein>
    <recommendedName>
        <fullName evidence="4">Ribonuclease G</fullName>
    </recommendedName>
</protein>
<dbReference type="Pfam" id="PF20833">
    <property type="entry name" value="RNase_E_G_Thio"/>
    <property type="match status" value="1"/>
</dbReference>
<dbReference type="PANTHER" id="PTHR30001">
    <property type="entry name" value="RIBONUCLEASE"/>
    <property type="match status" value="1"/>
</dbReference>
<keyword evidence="19" id="KW-1185">Reference proteome</keyword>
<evidence type="ECO:0000256" key="3">
    <source>
        <dbReference type="ARBA" id="ARBA00005663"/>
    </source>
</evidence>
<comment type="cofactor">
    <cofactor evidence="1">
        <name>Mg(2+)</name>
        <dbReference type="ChEBI" id="CHEBI:18420"/>
    </cofactor>
</comment>
<dbReference type="GO" id="GO:0019843">
    <property type="term" value="F:rRNA binding"/>
    <property type="evidence" value="ECO:0007669"/>
    <property type="project" value="UniProtKB-KW"/>
</dbReference>
<dbReference type="SUPFAM" id="SSF50249">
    <property type="entry name" value="Nucleic acid-binding proteins"/>
    <property type="match status" value="1"/>
</dbReference>
<dbReference type="GO" id="GO:0004519">
    <property type="term" value="F:endonuclease activity"/>
    <property type="evidence" value="ECO:0007669"/>
    <property type="project" value="UniProtKB-KW"/>
</dbReference>
<dbReference type="InterPro" id="IPR004659">
    <property type="entry name" value="RNase_E/G"/>
</dbReference>
<dbReference type="Gene3D" id="3.40.1260.20">
    <property type="entry name" value="Ribonuclease E, catalytic domain"/>
    <property type="match status" value="1"/>
</dbReference>
<evidence type="ECO:0000256" key="5">
    <source>
        <dbReference type="ARBA" id="ARBA00022475"/>
    </source>
</evidence>
<proteinExistence type="inferred from homology"/>
<dbReference type="KEGG" id="tav:G4V39_00570"/>
<evidence type="ECO:0000256" key="17">
    <source>
        <dbReference type="ARBA" id="ARBA00023136"/>
    </source>
</evidence>
<keyword evidence="15" id="KW-0460">Magnesium</keyword>
<dbReference type="Proteomes" id="UP000502179">
    <property type="component" value="Chromosome"/>
</dbReference>
<gene>
    <name evidence="18" type="ORF">G4V39_00570</name>
</gene>
<keyword evidence="7" id="KW-0997">Cell inner membrane</keyword>
<organism evidence="18 19">
    <name type="scientific">Thermosulfuriphilus ammonigenes</name>
    <dbReference type="NCBI Taxonomy" id="1936021"/>
    <lineage>
        <taxon>Bacteria</taxon>
        <taxon>Pseudomonadati</taxon>
        <taxon>Thermodesulfobacteriota</taxon>
        <taxon>Thermodesulfobacteria</taxon>
        <taxon>Thermodesulfobacteriales</taxon>
        <taxon>Thermodesulfobacteriaceae</taxon>
        <taxon>Thermosulfuriphilus</taxon>
    </lineage>
</organism>
<evidence type="ECO:0000313" key="19">
    <source>
        <dbReference type="Proteomes" id="UP000502179"/>
    </source>
</evidence>
<keyword evidence="12" id="KW-0699">rRNA-binding</keyword>
<keyword evidence="8" id="KW-0698">rRNA processing</keyword>
<dbReference type="Pfam" id="PF10150">
    <property type="entry name" value="RNase_E_G"/>
    <property type="match status" value="1"/>
</dbReference>
<dbReference type="NCBIfam" id="TIGR00757">
    <property type="entry name" value="RNaseEG"/>
    <property type="match status" value="1"/>
</dbReference>
<evidence type="ECO:0000256" key="11">
    <source>
        <dbReference type="ARBA" id="ARBA00022723"/>
    </source>
</evidence>
<evidence type="ECO:0000256" key="14">
    <source>
        <dbReference type="ARBA" id="ARBA00022801"/>
    </source>
</evidence>
<keyword evidence="11" id="KW-0479">Metal-binding</keyword>
<keyword evidence="13" id="KW-0255">Endonuclease</keyword>
<evidence type="ECO:0000256" key="13">
    <source>
        <dbReference type="ARBA" id="ARBA00022759"/>
    </source>
</evidence>
<keyword evidence="5" id="KW-1003">Cell membrane</keyword>
<comment type="subcellular location">
    <subcellularLocation>
        <location evidence="2">Cytoplasm</location>
    </subcellularLocation>
</comment>
<evidence type="ECO:0000256" key="10">
    <source>
        <dbReference type="ARBA" id="ARBA00022722"/>
    </source>
</evidence>
<dbReference type="GO" id="GO:0005737">
    <property type="term" value="C:cytoplasm"/>
    <property type="evidence" value="ECO:0007669"/>
    <property type="project" value="UniProtKB-SubCell"/>
</dbReference>
<dbReference type="InterPro" id="IPR003029">
    <property type="entry name" value="S1_domain"/>
</dbReference>
<dbReference type="InterPro" id="IPR019307">
    <property type="entry name" value="RNA-bd_AU-1/RNase_E/G"/>
</dbReference>
<dbReference type="PANTHER" id="PTHR30001:SF1">
    <property type="entry name" value="RIBONUCLEASE E_G-LIKE PROTEIN, CHLOROPLASTIC"/>
    <property type="match status" value="1"/>
</dbReference>
<dbReference type="InterPro" id="IPR048583">
    <property type="entry name" value="RNase_E_G_thioredoxin-like"/>
</dbReference>
<reference evidence="18 19" key="1">
    <citation type="submission" date="2020-02" db="EMBL/GenBank/DDBJ databases">
        <title>Genome analysis of Thermosulfuriphilus ammonigenes ST65T, an anaerobic thermophilic chemolithoautotrophic bacterium isolated from a deep-sea hydrothermal vent.</title>
        <authorList>
            <person name="Slobodkina G."/>
            <person name="Allioux M."/>
            <person name="Merkel A."/>
            <person name="Alain K."/>
            <person name="Jebbar M."/>
            <person name="Slobodkin A."/>
        </authorList>
    </citation>
    <scope>NUCLEOTIDE SEQUENCE [LARGE SCALE GENOMIC DNA]</scope>
    <source>
        <strain evidence="18 19">ST65</strain>
    </source>
</reference>
<keyword evidence="6" id="KW-0963">Cytoplasm</keyword>
<evidence type="ECO:0000256" key="7">
    <source>
        <dbReference type="ARBA" id="ARBA00022519"/>
    </source>
</evidence>
<keyword evidence="9" id="KW-0819">tRNA processing</keyword>
<dbReference type="RefSeq" id="WP_166031075.1">
    <property type="nucleotide sequence ID" value="NZ_CP048877.1"/>
</dbReference>
<dbReference type="PROSITE" id="PS50126">
    <property type="entry name" value="S1"/>
    <property type="match status" value="1"/>
</dbReference>
<keyword evidence="10" id="KW-0540">Nuclease</keyword>
<evidence type="ECO:0000256" key="2">
    <source>
        <dbReference type="ARBA" id="ARBA00004496"/>
    </source>
</evidence>
<evidence type="ECO:0000256" key="4">
    <source>
        <dbReference type="ARBA" id="ARBA00017719"/>
    </source>
</evidence>
<dbReference type="AlphaFoldDB" id="A0A6G7PT77"/>
<keyword evidence="17" id="KW-0472">Membrane</keyword>
<dbReference type="GO" id="GO:0046872">
    <property type="term" value="F:metal ion binding"/>
    <property type="evidence" value="ECO:0007669"/>
    <property type="project" value="UniProtKB-KW"/>
</dbReference>
<evidence type="ECO:0000256" key="12">
    <source>
        <dbReference type="ARBA" id="ARBA00022730"/>
    </source>
</evidence>
<dbReference type="GO" id="GO:0008033">
    <property type="term" value="P:tRNA processing"/>
    <property type="evidence" value="ECO:0007669"/>
    <property type="project" value="UniProtKB-KW"/>
</dbReference>
<sequence length="501" mass="57186">MAKEGRRSKPKKVVLINADQPEEIRVALVEDGRLEAFDLETIVREHTRGNIYKGRIVNIEPSLQAVFVDIGSRRNAYLSFDEIHPEYYGYAAVNKGGRSRLSEFLEVGQEILVQIVKEETPTKGANVTTYLAIPGRYTVLMPGNSATGVSRKIEDEAERKRLKEIILSFDLPEGVGAVVRTASAGVPKREIHKDLRYLLRLWREIKRRAATMEPPALLYKDQDVIIRFLRDYLTADVSEILVDSKEAYKKVKDFLKIISPRQSKVVRLFRKRQPIFSLYGLEEQIESIYQPKVELPSGGTLIIEPTEALVAIDVNSGKNIQGENLEEVSFKTNLEAAGEIARQLRLRDLGGLIVIDFIDMKNPRHRREVEKHLRESLKKDRAKVDMTRISKFGVLELARQKLKAPIVWGSHRLCPYCRGEGMIRTVETLALSHLRRLRAKMASSGPALFRLTVPSEVAFYLLNRKRKELLELEEEYQGHIEIEASKEMFPEDGKIDTFPLT</sequence>
<dbReference type="InterPro" id="IPR012340">
    <property type="entry name" value="NA-bd_OB-fold"/>
</dbReference>
<dbReference type="GO" id="GO:0016787">
    <property type="term" value="F:hydrolase activity"/>
    <property type="evidence" value="ECO:0007669"/>
    <property type="project" value="UniProtKB-KW"/>
</dbReference>
<dbReference type="GO" id="GO:0004540">
    <property type="term" value="F:RNA nuclease activity"/>
    <property type="evidence" value="ECO:0007669"/>
    <property type="project" value="InterPro"/>
</dbReference>
<dbReference type="EMBL" id="CP048877">
    <property type="protein sequence ID" value="QIJ70852.1"/>
    <property type="molecule type" value="Genomic_DNA"/>
</dbReference>
<dbReference type="CDD" id="cd04453">
    <property type="entry name" value="S1_RNase_E"/>
    <property type="match status" value="1"/>
</dbReference>
<accession>A0A6G7PT77</accession>
<evidence type="ECO:0000256" key="16">
    <source>
        <dbReference type="ARBA" id="ARBA00022884"/>
    </source>
</evidence>
<dbReference type="SMART" id="SM00316">
    <property type="entry name" value="S1"/>
    <property type="match status" value="1"/>
</dbReference>
<comment type="similarity">
    <text evidence="3">Belongs to the RNase E/G family. RNase G subfamily.</text>
</comment>
<evidence type="ECO:0000313" key="18">
    <source>
        <dbReference type="EMBL" id="QIJ70852.1"/>
    </source>
</evidence>
<evidence type="ECO:0000256" key="6">
    <source>
        <dbReference type="ARBA" id="ARBA00022490"/>
    </source>
</evidence>
<keyword evidence="14" id="KW-0378">Hydrolase</keyword>
<name>A0A6G7PT77_9BACT</name>